<dbReference type="RefSeq" id="WP_007654723.1">
    <property type="nucleotide sequence ID" value="NZ_JH976473.1"/>
</dbReference>
<accession>K5ZUW4</accession>
<evidence type="ECO:0000256" key="4">
    <source>
        <dbReference type="SAM" id="SignalP"/>
    </source>
</evidence>
<dbReference type="Pfam" id="PF14508">
    <property type="entry name" value="GH97_N"/>
    <property type="match status" value="1"/>
</dbReference>
<dbReference type="EMBL" id="AGZO01000017">
    <property type="protein sequence ID" value="EKN15251.1"/>
    <property type="molecule type" value="Genomic_DNA"/>
</dbReference>
<evidence type="ECO:0008006" key="10">
    <source>
        <dbReference type="Google" id="ProtNLM"/>
    </source>
</evidence>
<dbReference type="PANTHER" id="PTHR35803:SF3">
    <property type="entry name" value="ALPHA-GLUCOSIDASE"/>
    <property type="match status" value="1"/>
</dbReference>
<reference evidence="8 9" key="1">
    <citation type="submission" date="2012-02" db="EMBL/GenBank/DDBJ databases">
        <title>The Genome Sequence of Parabacteroides goldsteinii CL02T12C30.</title>
        <authorList>
            <consortium name="The Broad Institute Genome Sequencing Platform"/>
            <person name="Earl A."/>
            <person name="Ward D."/>
            <person name="Feldgarden M."/>
            <person name="Gevers D."/>
            <person name="Zitomersky N.L."/>
            <person name="Coyne M.J."/>
            <person name="Comstock L.E."/>
            <person name="Young S.K."/>
            <person name="Zeng Q."/>
            <person name="Gargeya S."/>
            <person name="Fitzgerald M."/>
            <person name="Haas B."/>
            <person name="Abouelleil A."/>
            <person name="Alvarado L."/>
            <person name="Arachchi H.M."/>
            <person name="Berlin A."/>
            <person name="Chapman S.B."/>
            <person name="Gearin G."/>
            <person name="Goldberg J."/>
            <person name="Griggs A."/>
            <person name="Gujja S."/>
            <person name="Hansen M."/>
            <person name="Heiman D."/>
            <person name="Howarth C."/>
            <person name="Larimer J."/>
            <person name="Lui A."/>
            <person name="MacDonald P.J.P."/>
            <person name="McCowen C."/>
            <person name="Montmayeur A."/>
            <person name="Murphy C."/>
            <person name="Neiman D."/>
            <person name="Pearson M."/>
            <person name="Priest M."/>
            <person name="Roberts A."/>
            <person name="Saif S."/>
            <person name="Shea T."/>
            <person name="Sisk P."/>
            <person name="Stolte C."/>
            <person name="Sykes S."/>
            <person name="Wortman J."/>
            <person name="Nusbaum C."/>
            <person name="Birren B."/>
        </authorList>
    </citation>
    <scope>NUCLEOTIDE SEQUENCE [LARGE SCALE GENOMIC DNA]</scope>
    <source>
        <strain evidence="8 9">CL02T12C30</strain>
    </source>
</reference>
<name>K5ZUW4_9BACT</name>
<dbReference type="InterPro" id="IPR023296">
    <property type="entry name" value="Glyco_hydro_beta-prop_sf"/>
</dbReference>
<evidence type="ECO:0000259" key="7">
    <source>
        <dbReference type="Pfam" id="PF14509"/>
    </source>
</evidence>
<gene>
    <name evidence="8" type="ORF">HMPREF1076_02588</name>
</gene>
<proteinExistence type="predicted"/>
<dbReference type="InterPro" id="IPR017853">
    <property type="entry name" value="GH"/>
</dbReference>
<keyword evidence="3" id="KW-0106">Calcium</keyword>
<evidence type="ECO:0000313" key="8">
    <source>
        <dbReference type="EMBL" id="EKN15251.1"/>
    </source>
</evidence>
<dbReference type="InterPro" id="IPR029486">
    <property type="entry name" value="GH97_N"/>
</dbReference>
<dbReference type="Gene3D" id="3.20.20.70">
    <property type="entry name" value="Aldolase class I"/>
    <property type="match status" value="1"/>
</dbReference>
<evidence type="ECO:0000259" key="6">
    <source>
        <dbReference type="Pfam" id="PF14508"/>
    </source>
</evidence>
<dbReference type="Gene3D" id="2.70.98.10">
    <property type="match status" value="1"/>
</dbReference>
<dbReference type="SUPFAM" id="SSF51445">
    <property type="entry name" value="(Trans)glycosidases"/>
    <property type="match status" value="1"/>
</dbReference>
<dbReference type="HOGENOM" id="CLU_297691_0_0_10"/>
<feature type="domain" description="Glycosyl-hydrolase 97 C-terminal oligomerisation" evidence="7">
    <location>
        <begin position="530"/>
        <end position="624"/>
    </location>
</feature>
<dbReference type="OrthoDB" id="1109141at2"/>
<sequence>MKRVNLFFCLLLQPLWLCAQTILPLVSPAEILKAEIRVSDKFVDIDLFDKGGKVVEAKTLQLELDKTILAGNWQVAGQTRTSIDQTWQPVYGERSLVTNRYNELELLIRSDENQKEMTLLVRLYDEGLAFRYAFDKVDFWNCTLVDEKTQFLFARDCDTWVTGGAQGAYSKTKLGALKGTADRPQVVQISDKQFVAIGEAALVDYSRMKLGKSEEGIGVQSVLSGKVNLDLAGYRSPWRYVMVADHPGMLVQNNYFVLNLNEPNQIENTSWIKPGQVIREVTLTTAGGLACVDFAAENGIEYVEFDAGWYGDEYNPESDASTITVDPKRSKGPLDLHKVIEYANQKGIGIILYVNMKALSKQLDQILPLYKQWGVKGLKYGFVDVGDQYSTAWLHQAIRKAAKYELMVDVHDEYRLTGYSRTYPNLITQEGIRGDEESPNLNQAIYTLYNRMICGAGDYTNCFFAERVMEKMGGRAAQLAKRIAIYSPWQFIFWYDRPYKAPSRDGGAGSTESVIKTDAITDFYCSIPVVWDDTRFYEGDMDSYAVVARRSASDWYVSILNAGDKRQVVLPLDMLKDQSRYKATLYYQAPGKKKEVVSVKEIKLQGQENLTLDVEGNSGCVLYLTQDWPQRSYQAGPVDMEVVQRGDSEFPVGFSAFSLEGHFVWCGSAIRAEEDGRYYLFYSAMESGTGHPPFVDAWLLGSKIGVAVSDSPYGGYKNIGFVYNKDGYTPDRSSWDAQTVSNTHIKRFNGKYYLYYCGSVDPGENARIKGTLSKRDRIQQNQKLGVLCFNSIKELLEGKYTCNEQPLLIPRSRVKPNNVLEPSPEGTAVKPDNLIMVNPAVVYCPANRKYFLYFKGNVYDPGWRGVHGVAISDEPAGPFRVLDDNVFEFETGTDQKLNAEDPYVWYHRKDRCFYAVFKDFTGGFTQGKPGLAIMYSKDGLHWELPEHSLFMNKEIILKNGEHVDVDRLERPQLFLDENDDPIVLYSACSITPLNQKKDGSSFNIQIPVLCSSGNPVTRFPR</sequence>
<dbReference type="SUPFAM" id="SSF75005">
    <property type="entry name" value="Arabinanase/levansucrase/invertase"/>
    <property type="match status" value="2"/>
</dbReference>
<dbReference type="GO" id="GO:0030246">
    <property type="term" value="F:carbohydrate binding"/>
    <property type="evidence" value="ECO:0007669"/>
    <property type="project" value="InterPro"/>
</dbReference>
<protein>
    <recommendedName>
        <fullName evidence="10">Alpha-glucosidase</fullName>
    </recommendedName>
</protein>
<evidence type="ECO:0000259" key="5">
    <source>
        <dbReference type="Pfam" id="PF10566"/>
    </source>
</evidence>
<dbReference type="Proteomes" id="UP000006330">
    <property type="component" value="Unassembled WGS sequence"/>
</dbReference>
<dbReference type="InterPro" id="IPR019563">
    <property type="entry name" value="GH97_catalytic"/>
</dbReference>
<keyword evidence="4" id="KW-0732">Signal</keyword>
<dbReference type="PATRIC" id="fig|999418.3.peg.2624"/>
<organism evidence="8 9">
    <name type="scientific">Parabacteroides goldsteinii CL02T12C30</name>
    <dbReference type="NCBI Taxonomy" id="999418"/>
    <lineage>
        <taxon>Bacteria</taxon>
        <taxon>Pseudomonadati</taxon>
        <taxon>Bacteroidota</taxon>
        <taxon>Bacteroidia</taxon>
        <taxon>Bacteroidales</taxon>
        <taxon>Tannerellaceae</taxon>
        <taxon>Parabacteroides</taxon>
    </lineage>
</organism>
<dbReference type="PANTHER" id="PTHR35803">
    <property type="entry name" value="GLUCAN 1,4-ALPHA-GLUCOSIDASE SUSB-RELATED"/>
    <property type="match status" value="1"/>
</dbReference>
<comment type="cofactor">
    <cofactor evidence="1">
        <name>Ca(2+)</name>
        <dbReference type="ChEBI" id="CHEBI:29108"/>
    </cofactor>
</comment>
<comment type="subunit">
    <text evidence="2">Monomer.</text>
</comment>
<evidence type="ECO:0000256" key="2">
    <source>
        <dbReference type="ARBA" id="ARBA00011245"/>
    </source>
</evidence>
<evidence type="ECO:0000313" key="9">
    <source>
        <dbReference type="Proteomes" id="UP000006330"/>
    </source>
</evidence>
<evidence type="ECO:0000256" key="1">
    <source>
        <dbReference type="ARBA" id="ARBA00001913"/>
    </source>
</evidence>
<dbReference type="InterPro" id="IPR029483">
    <property type="entry name" value="GH97_C"/>
</dbReference>
<comment type="caution">
    <text evidence="8">The sequence shown here is derived from an EMBL/GenBank/DDBJ whole genome shotgun (WGS) entry which is preliminary data.</text>
</comment>
<feature type="domain" description="Glycosyl-hydrolase 97 catalytic" evidence="5">
    <location>
        <begin position="284"/>
        <end position="432"/>
    </location>
</feature>
<dbReference type="InterPro" id="IPR013785">
    <property type="entry name" value="Aldolase_TIM"/>
</dbReference>
<dbReference type="AlphaFoldDB" id="K5ZUW4"/>
<dbReference type="InterPro" id="IPR052720">
    <property type="entry name" value="Glycosyl_hydrolase_97"/>
</dbReference>
<dbReference type="Pfam" id="PF10566">
    <property type="entry name" value="Glyco_hydro_97"/>
    <property type="match status" value="1"/>
</dbReference>
<evidence type="ECO:0000256" key="3">
    <source>
        <dbReference type="ARBA" id="ARBA00022837"/>
    </source>
</evidence>
<dbReference type="InterPro" id="IPR014718">
    <property type="entry name" value="GH-type_carb-bd"/>
</dbReference>
<dbReference type="Gene3D" id="2.115.10.20">
    <property type="entry name" value="Glycosyl hydrolase domain, family 43"/>
    <property type="match status" value="2"/>
</dbReference>
<feature type="domain" description="Glycosyl-hydrolase 97 N-terminal" evidence="6">
    <location>
        <begin position="26"/>
        <end position="263"/>
    </location>
</feature>
<dbReference type="Pfam" id="PF14509">
    <property type="entry name" value="GH97_C"/>
    <property type="match status" value="1"/>
</dbReference>
<feature type="chain" id="PRO_5003888845" description="Alpha-glucosidase" evidence="4">
    <location>
        <begin position="20"/>
        <end position="1021"/>
    </location>
</feature>
<feature type="signal peptide" evidence="4">
    <location>
        <begin position="1"/>
        <end position="19"/>
    </location>
</feature>
<dbReference type="CDD" id="cd08994">
    <property type="entry name" value="GH43_62_32_68_117_130-like"/>
    <property type="match status" value="1"/>
</dbReference>